<dbReference type="PANTHER" id="PTHR37946">
    <property type="entry name" value="SLL1969 PROTEIN"/>
    <property type="match status" value="1"/>
</dbReference>
<dbReference type="Proteomes" id="UP000186309">
    <property type="component" value="Chromosome"/>
</dbReference>
<dbReference type="STRING" id="1387353.BSF38_02920"/>
<dbReference type="SUPFAM" id="SSF53474">
    <property type="entry name" value="alpha/beta-Hydrolases"/>
    <property type="match status" value="1"/>
</dbReference>
<organism evidence="1 2">
    <name type="scientific">Paludisphaera borealis</name>
    <dbReference type="NCBI Taxonomy" id="1387353"/>
    <lineage>
        <taxon>Bacteria</taxon>
        <taxon>Pseudomonadati</taxon>
        <taxon>Planctomycetota</taxon>
        <taxon>Planctomycetia</taxon>
        <taxon>Isosphaerales</taxon>
        <taxon>Isosphaeraceae</taxon>
        <taxon>Paludisphaera</taxon>
    </lineage>
</organism>
<dbReference type="InterPro" id="IPR029058">
    <property type="entry name" value="AB_hydrolase_fold"/>
</dbReference>
<dbReference type="KEGG" id="pbor:BSF38_02920"/>
<dbReference type="Gene3D" id="3.40.50.1820">
    <property type="entry name" value="alpha/beta hydrolase"/>
    <property type="match status" value="1"/>
</dbReference>
<evidence type="ECO:0008006" key="3">
    <source>
        <dbReference type="Google" id="ProtNLM"/>
    </source>
</evidence>
<protein>
    <recommendedName>
        <fullName evidence="3">AB hydrolase-1 domain-containing protein</fullName>
    </recommendedName>
</protein>
<proteinExistence type="predicted"/>
<keyword evidence="2" id="KW-1185">Reference proteome</keyword>
<dbReference type="OrthoDB" id="869379at2"/>
<dbReference type="PANTHER" id="PTHR37946:SF1">
    <property type="entry name" value="SLL1969 PROTEIN"/>
    <property type="match status" value="1"/>
</dbReference>
<dbReference type="EMBL" id="CP019082">
    <property type="protein sequence ID" value="APW61406.1"/>
    <property type="molecule type" value="Genomic_DNA"/>
</dbReference>
<dbReference type="RefSeq" id="WP_076346733.1">
    <property type="nucleotide sequence ID" value="NZ_CP019082.1"/>
</dbReference>
<reference evidence="2" key="1">
    <citation type="submission" date="2016-12" db="EMBL/GenBank/DDBJ databases">
        <title>Comparative genomics of four Isosphaeraceae planctomycetes: a common pool of plasmids and glycoside hydrolase genes.</title>
        <authorList>
            <person name="Ivanova A."/>
        </authorList>
    </citation>
    <scope>NUCLEOTIDE SEQUENCE [LARGE SCALE GENOMIC DNA]</scope>
    <source>
        <strain evidence="2">PX4</strain>
    </source>
</reference>
<evidence type="ECO:0000313" key="1">
    <source>
        <dbReference type="EMBL" id="APW61406.1"/>
    </source>
</evidence>
<sequence length="664" mass="72901">MARWDRREADRAIRNRGGGSSTMGRRLGLIPVALGLWLNAGCASIVVHERPILDRETHEVVATSGSETAHGKAHGLIQAGMALDRKHPDWATLYFRDAALAALPAVLEEGVSPSRDIAQSLGAQSTYRRAIEYALVSVDRQAKTQKVPWTEILARSGIGVEGKVSLYEAALWQEVLPSRQFEVKGFRKEMGQGGLGAPVVIHMATSVERKPLTLEGGEARTDPSQQHFPADLYRAASVVLRPGRAGEPPAMLELHDPVREPDMQWKPAPDAPSLPLAYDLTIGLARQLHERNLDLIGPLGVFFPSEYNGKTGIFMLDPYQRGKIPVVFVHGLMSSPLAWANAMNELRGDPELRKRYQFWMFFYSTGNPILASGARLRLALKTVHDEFNPNDEDPAFDHMLVVGHSMGGVLSRLMMSSSGATLWDAAAKVPPESIDLDPKLKKMLTESMFFEPVPSVSRVVFISTPHHGSPLGDELIGRIASRLIRVPKEIIDIRAALAKLNGSEEVSQAFRGNRYATSVAQLGLENPVLKSIDRLPLKPTVPYHSIIGHSGTEPLPGGGDGIVPYTSAHLEGALSEIVVTSDHSAQQTEAAITEMRRIMAIHFNEYADERRAIAKGVRPAERIARPDGDTPVRYVATPNTTVEEAERQRRLARIGIYPEDSVKR</sequence>
<dbReference type="AlphaFoldDB" id="A0A1U7CR83"/>
<gene>
    <name evidence="1" type="ORF">BSF38_02920</name>
</gene>
<accession>A0A1U7CR83</accession>
<name>A0A1U7CR83_9BACT</name>
<evidence type="ECO:0000313" key="2">
    <source>
        <dbReference type="Proteomes" id="UP000186309"/>
    </source>
</evidence>